<protein>
    <submittedName>
        <fullName evidence="1">Uncharacterized protein</fullName>
    </submittedName>
</protein>
<dbReference type="AlphaFoldDB" id="X0W861"/>
<comment type="caution">
    <text evidence="1">The sequence shown here is derived from an EMBL/GenBank/DDBJ whole genome shotgun (WGS) entry which is preliminary data.</text>
</comment>
<proteinExistence type="predicted"/>
<reference evidence="1" key="1">
    <citation type="journal article" date="2014" name="Front. Microbiol.">
        <title>High frequency of phylogenetically diverse reductive dehalogenase-homologous genes in deep subseafloor sedimentary metagenomes.</title>
        <authorList>
            <person name="Kawai M."/>
            <person name="Futagami T."/>
            <person name="Toyoda A."/>
            <person name="Takaki Y."/>
            <person name="Nishi S."/>
            <person name="Hori S."/>
            <person name="Arai W."/>
            <person name="Tsubouchi T."/>
            <person name="Morono Y."/>
            <person name="Uchiyama I."/>
            <person name="Ito T."/>
            <person name="Fujiyama A."/>
            <person name="Inagaki F."/>
            <person name="Takami H."/>
        </authorList>
    </citation>
    <scope>NUCLEOTIDE SEQUENCE</scope>
    <source>
        <strain evidence="1">Expedition CK06-06</strain>
    </source>
</reference>
<feature type="non-terminal residue" evidence="1">
    <location>
        <position position="1"/>
    </location>
</feature>
<sequence length="220" mass="25678">PYLFFKLIKSKGDGTWEKPSRGEGKTIKFSLEEIVCIIHVLKKELPSWSSFHTFKDKKTQISFRWEEGEKGKLWIHIGGYSKVLNHAQFKILEMLLNHILKEKIEFSTTNLSSTKRFLRNQSKVQIQEDFVTEKINLTDLNNKGKNNHATIDNPENNKKTKELNGSIKSETEKALLIQFENNSELWIPKSTIHSKFNNTKKVVQNFMIDSWILKKNKIIS</sequence>
<accession>X0W861</accession>
<name>X0W861_9ZZZZ</name>
<dbReference type="EMBL" id="BARS01032282">
    <property type="protein sequence ID" value="GAG27134.1"/>
    <property type="molecule type" value="Genomic_DNA"/>
</dbReference>
<gene>
    <name evidence="1" type="ORF">S01H1_50127</name>
</gene>
<organism evidence="1">
    <name type="scientific">marine sediment metagenome</name>
    <dbReference type="NCBI Taxonomy" id="412755"/>
    <lineage>
        <taxon>unclassified sequences</taxon>
        <taxon>metagenomes</taxon>
        <taxon>ecological metagenomes</taxon>
    </lineage>
</organism>
<evidence type="ECO:0000313" key="1">
    <source>
        <dbReference type="EMBL" id="GAG27134.1"/>
    </source>
</evidence>